<name>A0A1M6MDY5_9RHOB</name>
<dbReference type="PROSITE" id="PS51007">
    <property type="entry name" value="CYTC"/>
    <property type="match status" value="1"/>
</dbReference>
<dbReference type="STRING" id="313368.SAMN04488012_1264"/>
<organism evidence="6 7">
    <name type="scientific">Palleronia salina</name>
    <dbReference type="NCBI Taxonomy" id="313368"/>
    <lineage>
        <taxon>Bacteria</taxon>
        <taxon>Pseudomonadati</taxon>
        <taxon>Pseudomonadota</taxon>
        <taxon>Alphaproteobacteria</taxon>
        <taxon>Rhodobacterales</taxon>
        <taxon>Roseobacteraceae</taxon>
        <taxon>Palleronia</taxon>
    </lineage>
</organism>
<feature type="domain" description="Cytochrome c" evidence="5">
    <location>
        <begin position="80"/>
        <end position="207"/>
    </location>
</feature>
<evidence type="ECO:0000256" key="2">
    <source>
        <dbReference type="ARBA" id="ARBA00023004"/>
    </source>
</evidence>
<feature type="signal peptide" evidence="4">
    <location>
        <begin position="1"/>
        <end position="23"/>
    </location>
</feature>
<dbReference type="SUPFAM" id="SSF48695">
    <property type="entry name" value="Multiheme cytochromes"/>
    <property type="match status" value="1"/>
</dbReference>
<evidence type="ECO:0000256" key="3">
    <source>
        <dbReference type="PROSITE-ProRule" id="PRU00433"/>
    </source>
</evidence>
<evidence type="ECO:0000259" key="5">
    <source>
        <dbReference type="PROSITE" id="PS51007"/>
    </source>
</evidence>
<keyword evidence="4" id="KW-0732">Signal</keyword>
<accession>A0A1M6MDY5</accession>
<protein>
    <recommendedName>
        <fullName evidence="5">Cytochrome c domain-containing protein</fullName>
    </recommendedName>
</protein>
<dbReference type="GO" id="GO:0046872">
    <property type="term" value="F:metal ion binding"/>
    <property type="evidence" value="ECO:0007669"/>
    <property type="project" value="UniProtKB-KW"/>
</dbReference>
<dbReference type="GO" id="GO:0020037">
    <property type="term" value="F:heme binding"/>
    <property type="evidence" value="ECO:0007669"/>
    <property type="project" value="InterPro"/>
</dbReference>
<keyword evidence="1 3" id="KW-0479">Metal-binding</keyword>
<reference evidence="6 7" key="1">
    <citation type="submission" date="2016-11" db="EMBL/GenBank/DDBJ databases">
        <authorList>
            <person name="Jaros S."/>
            <person name="Januszkiewicz K."/>
            <person name="Wedrychowicz H."/>
        </authorList>
    </citation>
    <scope>NUCLEOTIDE SEQUENCE [LARGE SCALE GENOMIC DNA]</scope>
    <source>
        <strain evidence="6 7">DSM 26892</strain>
    </source>
</reference>
<dbReference type="InterPro" id="IPR009056">
    <property type="entry name" value="Cyt_c-like_dom"/>
</dbReference>
<feature type="chain" id="PRO_5013155655" description="Cytochrome c domain-containing protein" evidence="4">
    <location>
        <begin position="24"/>
        <end position="212"/>
    </location>
</feature>
<sequence length="212" mass="22664">MRYAARLSLIVLVNLVPGNPALAQSEHGLDLSSLPEAGAVSSDEGLAAWECIHTVLTHPRCLNCHVGADNVPLWGSIDDPDRVHGMAINAGDSRIGDDTMSCHACHQSSTRPNTIPHAAPHAGMDWRLAPIEFQWTDRTSAEICAQMRDPDRNGGRDAAGLVEHILHDAELTGFITWSFGPGAGRDPAPGSLQTHLEDMAAWTAAGMPCPEQ</sequence>
<evidence type="ECO:0000313" key="6">
    <source>
        <dbReference type="EMBL" id="SHJ81600.1"/>
    </source>
</evidence>
<dbReference type="GO" id="GO:0009055">
    <property type="term" value="F:electron transfer activity"/>
    <property type="evidence" value="ECO:0007669"/>
    <property type="project" value="InterPro"/>
</dbReference>
<dbReference type="AlphaFoldDB" id="A0A1M6MDY5"/>
<gene>
    <name evidence="6" type="ORF">SAMN04488012_1264</name>
</gene>
<dbReference type="InterPro" id="IPR036280">
    <property type="entry name" value="Multihaem_cyt_sf"/>
</dbReference>
<evidence type="ECO:0000313" key="7">
    <source>
        <dbReference type="Proteomes" id="UP000184040"/>
    </source>
</evidence>
<evidence type="ECO:0000256" key="4">
    <source>
        <dbReference type="SAM" id="SignalP"/>
    </source>
</evidence>
<dbReference type="EMBL" id="FQZA01000026">
    <property type="protein sequence ID" value="SHJ81600.1"/>
    <property type="molecule type" value="Genomic_DNA"/>
</dbReference>
<keyword evidence="3" id="KW-0349">Heme</keyword>
<keyword evidence="2 3" id="KW-0408">Iron</keyword>
<proteinExistence type="predicted"/>
<keyword evidence="7" id="KW-1185">Reference proteome</keyword>
<dbReference type="RefSeq" id="WP_084140746.1">
    <property type="nucleotide sequence ID" value="NZ_FQZA01000026.1"/>
</dbReference>
<dbReference type="Proteomes" id="UP000184040">
    <property type="component" value="Unassembled WGS sequence"/>
</dbReference>
<evidence type="ECO:0000256" key="1">
    <source>
        <dbReference type="ARBA" id="ARBA00022723"/>
    </source>
</evidence>